<organism evidence="1 2">
    <name type="scientific">Photobacterium damselae</name>
    <dbReference type="NCBI Taxonomy" id="38293"/>
    <lineage>
        <taxon>Bacteria</taxon>
        <taxon>Pseudomonadati</taxon>
        <taxon>Pseudomonadota</taxon>
        <taxon>Gammaproteobacteria</taxon>
        <taxon>Vibrionales</taxon>
        <taxon>Vibrionaceae</taxon>
        <taxon>Photobacterium</taxon>
    </lineage>
</organism>
<dbReference type="Proteomes" id="UP000718715">
    <property type="component" value="Unassembled WGS sequence"/>
</dbReference>
<evidence type="ECO:0000313" key="2">
    <source>
        <dbReference type="Proteomes" id="UP000718715"/>
    </source>
</evidence>
<keyword evidence="2" id="KW-1185">Reference proteome</keyword>
<protein>
    <submittedName>
        <fullName evidence="1">Uncharacterized protein</fullName>
    </submittedName>
</protein>
<reference evidence="1" key="1">
    <citation type="submission" date="2018-03" db="EMBL/GenBank/DDBJ databases">
        <title>Genomic characterization of a polymicrobial infection associated with a disease outbreak in Pacific white shrimp (Litopenaeus vannamei).</title>
        <authorList>
            <person name="Turner J.W."/>
            <person name="Bachand P.T."/>
            <person name="Tallman J."/>
            <person name="Elledge N.C."/>
            <person name="Pinnell L.J."/>
            <person name="Laughlin R.C."/>
            <person name="Zimba P.V."/>
        </authorList>
    </citation>
    <scope>NUCLEOTIDE SEQUENCE</scope>
    <source>
        <strain evidence="1">Hep-2b-22</strain>
    </source>
</reference>
<name>A0ACD3T1W4_PHODM</name>
<gene>
    <name evidence="1" type="ORF">DA092_11015</name>
</gene>
<accession>A0ACD3T1W4</accession>
<proteinExistence type="predicted"/>
<evidence type="ECO:0000313" key="1">
    <source>
        <dbReference type="EMBL" id="TMX74955.1"/>
    </source>
</evidence>
<sequence length="66" mass="7940">MNAIFDIRKIRIRRNIKKVRLELDLAMDKYRLAITQGDENKIKTANDNVIKIRDYYELLMKELDSI</sequence>
<dbReference type="EMBL" id="PZOJ01000090">
    <property type="protein sequence ID" value="TMX74955.1"/>
    <property type="molecule type" value="Genomic_DNA"/>
</dbReference>
<comment type="caution">
    <text evidence="1">The sequence shown here is derived from an EMBL/GenBank/DDBJ whole genome shotgun (WGS) entry which is preliminary data.</text>
</comment>